<reference evidence="2 3" key="1">
    <citation type="submission" date="2018-02" db="EMBL/GenBank/DDBJ databases">
        <title>Subsurface microbial communities from deep shales in Ohio and West Virginia, USA.</title>
        <authorList>
            <person name="Wrighton K."/>
        </authorList>
    </citation>
    <scope>NUCLEOTIDE SEQUENCE [LARGE SCALE GENOMIC DNA]</scope>
    <source>
        <strain evidence="2 3">DSM 10369</strain>
    </source>
</reference>
<dbReference type="Proteomes" id="UP000251060">
    <property type="component" value="Unassembled WGS sequence"/>
</dbReference>
<gene>
    <name evidence="2" type="ORF">B0H22_103207</name>
</gene>
<feature type="transmembrane region" description="Helical" evidence="1">
    <location>
        <begin position="101"/>
        <end position="122"/>
    </location>
</feature>
<organism evidence="2 3">
    <name type="scientific">Methanohalophilus euhalobius</name>
    <dbReference type="NCBI Taxonomy" id="51203"/>
    <lineage>
        <taxon>Archaea</taxon>
        <taxon>Methanobacteriati</taxon>
        <taxon>Methanobacteriota</taxon>
        <taxon>Stenosarchaea group</taxon>
        <taxon>Methanomicrobia</taxon>
        <taxon>Methanosarcinales</taxon>
        <taxon>Methanosarcinaceae</taxon>
        <taxon>Methanohalophilus</taxon>
    </lineage>
</organism>
<sequence>MSTGTFRVKGIIQDPDASFVSPEVDPAGRVFIPLAVMQQMQHRDDIGGFFIKADSLEILDRVTDDVDENLARSVGVPSRDIDNEDAKPYEIFNQADILDNLNQLSCALTTLLTSVALIALVVGSR</sequence>
<evidence type="ECO:0000313" key="3">
    <source>
        <dbReference type="Proteomes" id="UP000251060"/>
    </source>
</evidence>
<evidence type="ECO:0000256" key="1">
    <source>
        <dbReference type="SAM" id="Phobius"/>
    </source>
</evidence>
<dbReference type="EMBL" id="PVBU01000003">
    <property type="protein sequence ID" value="PQV43194.1"/>
    <property type="molecule type" value="Genomic_DNA"/>
</dbReference>
<protein>
    <submittedName>
        <fullName evidence="2">Uncharacterized protein</fullName>
    </submittedName>
</protein>
<keyword evidence="1" id="KW-0812">Transmembrane</keyword>
<accession>A0A315A0Z9</accession>
<keyword evidence="1" id="KW-0472">Membrane</keyword>
<name>A0A315A0Z9_9EURY</name>
<dbReference type="AlphaFoldDB" id="A0A315A0Z9"/>
<comment type="caution">
    <text evidence="2">The sequence shown here is derived from an EMBL/GenBank/DDBJ whole genome shotgun (WGS) entry which is preliminary data.</text>
</comment>
<evidence type="ECO:0000313" key="2">
    <source>
        <dbReference type="EMBL" id="PQV43194.1"/>
    </source>
</evidence>
<dbReference type="RefSeq" id="WP_308736813.1">
    <property type="nucleotide sequence ID" value="NZ_PVBU01000003.1"/>
</dbReference>
<proteinExistence type="predicted"/>
<keyword evidence="1" id="KW-1133">Transmembrane helix</keyword>